<keyword evidence="11" id="KW-1185">Reference proteome</keyword>
<dbReference type="InterPro" id="IPR034294">
    <property type="entry name" value="Aquaporin_transptr"/>
</dbReference>
<dbReference type="SUPFAM" id="SSF81338">
    <property type="entry name" value="Aquaporin-like"/>
    <property type="match status" value="1"/>
</dbReference>
<evidence type="ECO:0000256" key="9">
    <source>
        <dbReference type="SAM" id="Phobius"/>
    </source>
</evidence>
<evidence type="ECO:0000256" key="2">
    <source>
        <dbReference type="ARBA" id="ARBA00022448"/>
    </source>
</evidence>
<evidence type="ECO:0000313" key="10">
    <source>
        <dbReference type="EMBL" id="KAK6921293.1"/>
    </source>
</evidence>
<evidence type="ECO:0000256" key="1">
    <source>
        <dbReference type="ARBA" id="ARBA00004141"/>
    </source>
</evidence>
<sequence>MDTIAPLAIGFIVGANILVGAAFDGASMNSAVSFGLDLVTGKWYRHWVHWVGSLIGGGLAAIVFECFMARPGPST</sequence>
<feature type="transmembrane region" description="Helical" evidence="9">
    <location>
        <begin position="47"/>
        <end position="69"/>
    </location>
</feature>
<comment type="caution">
    <text evidence="10">The sequence shown here is derived from an EMBL/GenBank/DDBJ whole genome shotgun (WGS) entry which is preliminary data.</text>
</comment>
<keyword evidence="6 9" id="KW-0472">Membrane</keyword>
<evidence type="ECO:0000256" key="8">
    <source>
        <dbReference type="RuleBase" id="RU000477"/>
    </source>
</evidence>
<evidence type="ECO:0000256" key="3">
    <source>
        <dbReference type="ARBA" id="ARBA00022692"/>
    </source>
</evidence>
<comment type="similarity">
    <text evidence="7">Belongs to the MIP/aquaporin (TC 1.A.8) family. TIP (TC 1.A.8.10) subfamily.</text>
</comment>
<dbReference type="GO" id="GO:0015250">
    <property type="term" value="F:water channel activity"/>
    <property type="evidence" value="ECO:0007669"/>
    <property type="project" value="TreeGrafter"/>
</dbReference>
<dbReference type="EMBL" id="JBAMMX010000020">
    <property type="protein sequence ID" value="KAK6921293.1"/>
    <property type="molecule type" value="Genomic_DNA"/>
</dbReference>
<protein>
    <submittedName>
        <fullName evidence="10">Major intrinsic protein</fullName>
    </submittedName>
</protein>
<gene>
    <name evidence="10" type="ORF">RJ641_014971</name>
</gene>
<dbReference type="Pfam" id="PF00230">
    <property type="entry name" value="MIP"/>
    <property type="match status" value="1"/>
</dbReference>
<dbReference type="PANTHER" id="PTHR45665:SF54">
    <property type="entry name" value="AQUAPORIN TIP1-1"/>
    <property type="match status" value="1"/>
</dbReference>
<dbReference type="InterPro" id="IPR023271">
    <property type="entry name" value="Aquaporin-like"/>
</dbReference>
<keyword evidence="2 8" id="KW-0813">Transport</keyword>
<keyword evidence="3 8" id="KW-0812">Transmembrane</keyword>
<dbReference type="Gene3D" id="1.20.1080.10">
    <property type="entry name" value="Glycerol uptake facilitator protein"/>
    <property type="match status" value="1"/>
</dbReference>
<dbReference type="PRINTS" id="PR00783">
    <property type="entry name" value="MINTRINSICP"/>
</dbReference>
<dbReference type="InterPro" id="IPR000425">
    <property type="entry name" value="MIP"/>
</dbReference>
<keyword evidence="4" id="KW-0677">Repeat</keyword>
<evidence type="ECO:0000313" key="11">
    <source>
        <dbReference type="Proteomes" id="UP001370490"/>
    </source>
</evidence>
<proteinExistence type="inferred from homology"/>
<dbReference type="Proteomes" id="UP001370490">
    <property type="component" value="Unassembled WGS sequence"/>
</dbReference>
<dbReference type="PANTHER" id="PTHR45665">
    <property type="entry name" value="AQUAPORIN-8"/>
    <property type="match status" value="1"/>
</dbReference>
<organism evidence="10 11">
    <name type="scientific">Dillenia turbinata</name>
    <dbReference type="NCBI Taxonomy" id="194707"/>
    <lineage>
        <taxon>Eukaryota</taxon>
        <taxon>Viridiplantae</taxon>
        <taxon>Streptophyta</taxon>
        <taxon>Embryophyta</taxon>
        <taxon>Tracheophyta</taxon>
        <taxon>Spermatophyta</taxon>
        <taxon>Magnoliopsida</taxon>
        <taxon>eudicotyledons</taxon>
        <taxon>Gunneridae</taxon>
        <taxon>Pentapetalae</taxon>
        <taxon>Dilleniales</taxon>
        <taxon>Dilleniaceae</taxon>
        <taxon>Dillenia</taxon>
    </lineage>
</organism>
<comment type="subcellular location">
    <subcellularLocation>
        <location evidence="1">Membrane</location>
        <topology evidence="1">Multi-pass membrane protein</topology>
    </subcellularLocation>
</comment>
<dbReference type="GO" id="GO:0009705">
    <property type="term" value="C:plant-type vacuole membrane"/>
    <property type="evidence" value="ECO:0007669"/>
    <property type="project" value="TreeGrafter"/>
</dbReference>
<evidence type="ECO:0000256" key="7">
    <source>
        <dbReference type="ARBA" id="ARBA00038477"/>
    </source>
</evidence>
<dbReference type="AlphaFoldDB" id="A0AAN8UQF5"/>
<reference evidence="10 11" key="1">
    <citation type="submission" date="2023-12" db="EMBL/GenBank/DDBJ databases">
        <title>A high-quality genome assembly for Dillenia turbinata (Dilleniales).</title>
        <authorList>
            <person name="Chanderbali A."/>
        </authorList>
    </citation>
    <scope>NUCLEOTIDE SEQUENCE [LARGE SCALE GENOMIC DNA]</scope>
    <source>
        <strain evidence="10">LSX21</strain>
        <tissue evidence="10">Leaf</tissue>
    </source>
</reference>
<name>A0AAN8UQF5_9MAGN</name>
<evidence type="ECO:0000256" key="4">
    <source>
        <dbReference type="ARBA" id="ARBA00022737"/>
    </source>
</evidence>
<feature type="transmembrane region" description="Helical" evidence="9">
    <location>
        <begin position="7"/>
        <end position="27"/>
    </location>
</feature>
<evidence type="ECO:0000256" key="5">
    <source>
        <dbReference type="ARBA" id="ARBA00022989"/>
    </source>
</evidence>
<keyword evidence="5 9" id="KW-1133">Transmembrane helix</keyword>
<accession>A0AAN8UQF5</accession>
<evidence type="ECO:0000256" key="6">
    <source>
        <dbReference type="ARBA" id="ARBA00023136"/>
    </source>
</evidence>